<gene>
    <name evidence="1" type="ORF">ACFOY1_06410</name>
</gene>
<proteinExistence type="predicted"/>
<dbReference type="EMBL" id="JBHSBV010000002">
    <property type="protein sequence ID" value="MFC4200578.1"/>
    <property type="molecule type" value="Genomic_DNA"/>
</dbReference>
<accession>A0ABV8NXG5</accession>
<organism evidence="1 2">
    <name type="scientific">Candidimonas humi</name>
    <dbReference type="NCBI Taxonomy" id="683355"/>
    <lineage>
        <taxon>Bacteria</taxon>
        <taxon>Pseudomonadati</taxon>
        <taxon>Pseudomonadota</taxon>
        <taxon>Betaproteobacteria</taxon>
        <taxon>Burkholderiales</taxon>
        <taxon>Alcaligenaceae</taxon>
        <taxon>Candidimonas</taxon>
    </lineage>
</organism>
<evidence type="ECO:0000313" key="1">
    <source>
        <dbReference type="EMBL" id="MFC4200578.1"/>
    </source>
</evidence>
<dbReference type="Proteomes" id="UP001595848">
    <property type="component" value="Unassembled WGS sequence"/>
</dbReference>
<evidence type="ECO:0000313" key="2">
    <source>
        <dbReference type="Proteomes" id="UP001595848"/>
    </source>
</evidence>
<dbReference type="RefSeq" id="WP_281421966.1">
    <property type="nucleotide sequence ID" value="NZ_JAHTBN010000003.1"/>
</dbReference>
<name>A0ABV8NXG5_9BURK</name>
<sequence>MFGRWVAVLLLVGALFSLAGCNTVAGLGQDVTSSARTVQHAL</sequence>
<protein>
    <recommendedName>
        <fullName evidence="3">Entericidin A</fullName>
    </recommendedName>
</protein>
<comment type="caution">
    <text evidence="1">The sequence shown here is derived from an EMBL/GenBank/DDBJ whole genome shotgun (WGS) entry which is preliminary data.</text>
</comment>
<dbReference type="PROSITE" id="PS51257">
    <property type="entry name" value="PROKAR_LIPOPROTEIN"/>
    <property type="match status" value="1"/>
</dbReference>
<evidence type="ECO:0008006" key="3">
    <source>
        <dbReference type="Google" id="ProtNLM"/>
    </source>
</evidence>
<keyword evidence="2" id="KW-1185">Reference proteome</keyword>
<reference evidence="2" key="1">
    <citation type="journal article" date="2019" name="Int. J. Syst. Evol. Microbiol.">
        <title>The Global Catalogue of Microorganisms (GCM) 10K type strain sequencing project: providing services to taxonomists for standard genome sequencing and annotation.</title>
        <authorList>
            <consortium name="The Broad Institute Genomics Platform"/>
            <consortium name="The Broad Institute Genome Sequencing Center for Infectious Disease"/>
            <person name="Wu L."/>
            <person name="Ma J."/>
        </authorList>
    </citation>
    <scope>NUCLEOTIDE SEQUENCE [LARGE SCALE GENOMIC DNA]</scope>
    <source>
        <strain evidence="2">LMG 24813</strain>
    </source>
</reference>